<feature type="non-terminal residue" evidence="2">
    <location>
        <position position="1"/>
    </location>
</feature>
<dbReference type="OrthoDB" id="1043111at2759"/>
<dbReference type="Gene3D" id="3.10.20.90">
    <property type="entry name" value="Phosphatidylinositol 3-kinase Catalytic Subunit, Chain A, domain 1"/>
    <property type="match status" value="1"/>
</dbReference>
<feature type="domain" description="UBL3-like ubiquitin" evidence="1">
    <location>
        <begin position="32"/>
        <end position="101"/>
    </location>
</feature>
<name>A0A8T2TZ98_CERRI</name>
<proteinExistence type="predicted"/>
<evidence type="ECO:0000313" key="2">
    <source>
        <dbReference type="EMBL" id="KAH7427600.1"/>
    </source>
</evidence>
<reference evidence="2" key="1">
    <citation type="submission" date="2021-08" db="EMBL/GenBank/DDBJ databases">
        <title>WGS assembly of Ceratopteris richardii.</title>
        <authorList>
            <person name="Marchant D.B."/>
            <person name="Chen G."/>
            <person name="Jenkins J."/>
            <person name="Shu S."/>
            <person name="Leebens-Mack J."/>
            <person name="Grimwood J."/>
            <person name="Schmutz J."/>
            <person name="Soltis P."/>
            <person name="Soltis D."/>
            <person name="Chen Z.-H."/>
        </authorList>
    </citation>
    <scope>NUCLEOTIDE SEQUENCE</scope>
    <source>
        <strain evidence="2">Whitten #5841</strain>
        <tissue evidence="2">Leaf</tissue>
    </source>
</reference>
<dbReference type="AlphaFoldDB" id="A0A8T2TZ98"/>
<evidence type="ECO:0000313" key="3">
    <source>
        <dbReference type="Proteomes" id="UP000825935"/>
    </source>
</evidence>
<dbReference type="SUPFAM" id="SSF54236">
    <property type="entry name" value="Ubiquitin-like"/>
    <property type="match status" value="1"/>
</dbReference>
<dbReference type="InterPro" id="IPR029071">
    <property type="entry name" value="Ubiquitin-like_domsf"/>
</dbReference>
<dbReference type="EMBL" id="CM035415">
    <property type="protein sequence ID" value="KAH7427600.1"/>
    <property type="molecule type" value="Genomic_DNA"/>
</dbReference>
<evidence type="ECO:0000259" key="1">
    <source>
        <dbReference type="Pfam" id="PF13881"/>
    </source>
</evidence>
<dbReference type="PANTHER" id="PTHR13169">
    <property type="entry name" value="UBIQUITIN-LIKE PROTEIN 3 HCG-1 PROTEIN"/>
    <property type="match status" value="1"/>
</dbReference>
<sequence>IQICFFLNGPFFPFQLRSTFSKYAIVLFFLTENANGPKTISDITLINAGKILENDRTLAESTAPVGEPLEGVMTMHVLVKPALKNEKLPPGSPRKTSCGCCIL</sequence>
<comment type="caution">
    <text evidence="2">The sequence shown here is derived from an EMBL/GenBank/DDBJ whole genome shotgun (WGS) entry which is preliminary data.</text>
</comment>
<dbReference type="Pfam" id="PF13881">
    <property type="entry name" value="Rad60-SLD_2"/>
    <property type="match status" value="1"/>
</dbReference>
<dbReference type="Proteomes" id="UP000825935">
    <property type="component" value="Chromosome 10"/>
</dbReference>
<protein>
    <recommendedName>
        <fullName evidence="1">UBL3-like ubiquitin domain-containing protein</fullName>
    </recommendedName>
</protein>
<keyword evidence="3" id="KW-1185">Reference proteome</keyword>
<accession>A0A8T2TZ98</accession>
<organism evidence="2 3">
    <name type="scientific">Ceratopteris richardii</name>
    <name type="common">Triangle waterfern</name>
    <dbReference type="NCBI Taxonomy" id="49495"/>
    <lineage>
        <taxon>Eukaryota</taxon>
        <taxon>Viridiplantae</taxon>
        <taxon>Streptophyta</taxon>
        <taxon>Embryophyta</taxon>
        <taxon>Tracheophyta</taxon>
        <taxon>Polypodiopsida</taxon>
        <taxon>Polypodiidae</taxon>
        <taxon>Polypodiales</taxon>
        <taxon>Pteridineae</taxon>
        <taxon>Pteridaceae</taxon>
        <taxon>Parkerioideae</taxon>
        <taxon>Ceratopteris</taxon>
    </lineage>
</organism>
<dbReference type="InterPro" id="IPR040015">
    <property type="entry name" value="UBL3-like"/>
</dbReference>
<dbReference type="PANTHER" id="PTHR13169:SF0">
    <property type="entry name" value="UBIQUITIN-LIKE PROTEIN 3"/>
    <property type="match status" value="1"/>
</dbReference>
<gene>
    <name evidence="2" type="ORF">KP509_10G051400</name>
</gene>
<dbReference type="InterPro" id="IPR039540">
    <property type="entry name" value="UBL3-like_ubiquitin_dom"/>
</dbReference>